<organism evidence="13 14">
    <name type="scientific">Streptomyces scabiei (strain 87.22)</name>
    <dbReference type="NCBI Taxonomy" id="680198"/>
    <lineage>
        <taxon>Bacteria</taxon>
        <taxon>Bacillati</taxon>
        <taxon>Actinomycetota</taxon>
        <taxon>Actinomycetes</taxon>
        <taxon>Kitasatosporales</taxon>
        <taxon>Streptomycetaceae</taxon>
        <taxon>Streptomyces</taxon>
    </lineage>
</organism>
<sequence length="568" mass="61473">MNGTTMSAHGRRRPTRRDVLLRTAAGGLVLGGGAAVCGPLLSTADAAGSTFGHRDDGRAHVIDTGAGLVFKVDHRTGDLTSLVYGGTEYQGYGNRNSHVETGLGASSVSIRGTADTVLVTVVHGTMHHYYAARRGENNVYMWTNKADASITATRYIVRVRPGLFPNDDPDSWDARTDTLIEAQDIRRRPNGTTRSKHYSNQRVIDYSHVGWSDGKVGMWMVRSNHEKASGGPFYRSLMRHHYEDGAGLYEILYYGENQTEPMRFGLQGPYVLAFTDGGAPARALAHDAIDTSWADGLGLVGWVGRRGRGRVAGVGIGGRAEGTAYTVGFANPDAQYWAKADPATGRFQSPYMLPGAYELTVYKDELAVHTTSVTVTAGRTTALHTLKITADPGQRPAIWRIGDWSGTPRGFANASLMTTMHPSDARARPWTQGVHTIGSSSAADFPCYQWADVDNGRKIRFRLTREQLASGHTLNIGITTAFAKGRPRIRVNDWVSTVPVPAEEPTTRSLTVGSYRGNNHTYSYAIPASAWVRSADAHQELTIDIVSGSGGTAFLSPGVSYDVVELVP</sequence>
<dbReference type="EC" id="4.2.2.23" evidence="4"/>
<dbReference type="KEGG" id="scb:SCAB_88501"/>
<evidence type="ECO:0000256" key="2">
    <source>
        <dbReference type="ARBA" id="ARBA00004613"/>
    </source>
</evidence>
<protein>
    <recommendedName>
        <fullName evidence="4">rhamnogalacturonan endolyase</fullName>
        <ecNumber evidence="4">4.2.2.23</ecNumber>
    </recommendedName>
</protein>
<evidence type="ECO:0000259" key="10">
    <source>
        <dbReference type="Pfam" id="PF09284"/>
    </source>
</evidence>
<reference evidence="13 14" key="1">
    <citation type="journal article" date="2010" name="Mol. Plant Microbe Interact.">
        <title>Streptomyces scabies 87-22 contains a coronafacic acid-like biosynthetic cluster that contributes to plant-microbe interactions.</title>
        <authorList>
            <person name="Bignell D.R."/>
            <person name="Seipke R.F."/>
            <person name="Huguet-Tapia J.C."/>
            <person name="Chambers A.H."/>
            <person name="Parry R.J."/>
            <person name="Loria R."/>
        </authorList>
    </citation>
    <scope>NUCLEOTIDE SEQUENCE [LARGE SCALE GENOMIC DNA]</scope>
    <source>
        <strain evidence="13 14">87.22</strain>
    </source>
</reference>
<dbReference type="InterPro" id="IPR016590">
    <property type="entry name" value="Rhamnogalacturonase_B"/>
</dbReference>
<evidence type="ECO:0000313" key="13">
    <source>
        <dbReference type="EMBL" id="CBG75786.1"/>
    </source>
</evidence>
<dbReference type="InterPro" id="IPR011013">
    <property type="entry name" value="Gal_mutarotase_sf_dom"/>
</dbReference>
<dbReference type="InterPro" id="IPR029413">
    <property type="entry name" value="RG-lyase_II"/>
</dbReference>
<evidence type="ECO:0000256" key="9">
    <source>
        <dbReference type="ARBA" id="ARBA00023316"/>
    </source>
</evidence>
<dbReference type="PROSITE" id="PS51318">
    <property type="entry name" value="TAT"/>
    <property type="match status" value="1"/>
</dbReference>
<comment type="subcellular location">
    <subcellularLocation>
        <location evidence="2">Secreted</location>
    </subcellularLocation>
</comment>
<dbReference type="InterPro" id="IPR015364">
    <property type="entry name" value="RhgB_N"/>
</dbReference>
<dbReference type="CDD" id="cd10320">
    <property type="entry name" value="RGL4_N"/>
    <property type="match status" value="1"/>
</dbReference>
<dbReference type="SUPFAM" id="SSF49785">
    <property type="entry name" value="Galactose-binding domain-like"/>
    <property type="match status" value="1"/>
</dbReference>
<keyword evidence="6" id="KW-0732">Signal</keyword>
<dbReference type="GO" id="GO:0102210">
    <property type="term" value="F:rhamnogalacturonan endolyase activity"/>
    <property type="evidence" value="ECO:0007669"/>
    <property type="project" value="UniProtKB-EC"/>
</dbReference>
<dbReference type="InterPro" id="IPR013784">
    <property type="entry name" value="Carb-bd-like_fold"/>
</dbReference>
<name>C9Z6B6_STRSW</name>
<dbReference type="SUPFAM" id="SSF49452">
    <property type="entry name" value="Starch-binding domain-like"/>
    <property type="match status" value="1"/>
</dbReference>
<evidence type="ECO:0000256" key="8">
    <source>
        <dbReference type="ARBA" id="ARBA00023239"/>
    </source>
</evidence>
<evidence type="ECO:0000256" key="4">
    <source>
        <dbReference type="ARBA" id="ARBA00012437"/>
    </source>
</evidence>
<keyword evidence="7" id="KW-1015">Disulfide bond</keyword>
<comment type="catalytic activity">
    <reaction evidence="1">
        <text>Endotype eliminative cleavage of L-alpha-rhamnopyranosyl-(1-&gt;4)-alpha-D-galactopyranosyluronic acid bonds of rhamnogalacturonan I domains in ramified hairy regions of pectin leaving L-rhamnopyranose at the reducing end and 4-deoxy-4,5-unsaturated D-galactopyranosyluronic acid at the non-reducing end.</text>
        <dbReference type="EC" id="4.2.2.23"/>
    </reaction>
</comment>
<feature type="domain" description="Rhamnogalacturonan lyase" evidence="12">
    <location>
        <begin position="318"/>
        <end position="383"/>
    </location>
</feature>
<feature type="domain" description="Rhamnogalacturonan lyase" evidence="11">
    <location>
        <begin position="398"/>
        <end position="566"/>
    </location>
</feature>
<dbReference type="eggNOG" id="COG4625">
    <property type="taxonomic scope" value="Bacteria"/>
</dbReference>
<gene>
    <name evidence="13" type="ordered locus">SCAB_88501</name>
</gene>
<dbReference type="Pfam" id="PF14686">
    <property type="entry name" value="fn3_3"/>
    <property type="match status" value="1"/>
</dbReference>
<evidence type="ECO:0000256" key="3">
    <source>
        <dbReference type="ARBA" id="ARBA00010418"/>
    </source>
</evidence>
<dbReference type="Pfam" id="PF14683">
    <property type="entry name" value="CBM-like"/>
    <property type="match status" value="1"/>
</dbReference>
<feature type="domain" description="Rhamnogalacturonase B N-terminal" evidence="10">
    <location>
        <begin position="51"/>
        <end position="301"/>
    </location>
</feature>
<evidence type="ECO:0000256" key="6">
    <source>
        <dbReference type="ARBA" id="ARBA00022729"/>
    </source>
</evidence>
<dbReference type="Gene3D" id="2.70.98.10">
    <property type="match status" value="1"/>
</dbReference>
<evidence type="ECO:0000256" key="1">
    <source>
        <dbReference type="ARBA" id="ARBA00001324"/>
    </source>
</evidence>
<keyword evidence="5" id="KW-0964">Secreted</keyword>
<keyword evidence="14" id="KW-1185">Reference proteome</keyword>
<dbReference type="GO" id="GO:0030246">
    <property type="term" value="F:carbohydrate binding"/>
    <property type="evidence" value="ECO:0007669"/>
    <property type="project" value="InterPro"/>
</dbReference>
<dbReference type="PANTHER" id="PTHR36574">
    <property type="entry name" value="RHAMNOGALACTURONATE LYASE-RELATED"/>
    <property type="match status" value="1"/>
</dbReference>
<dbReference type="Gene3D" id="2.60.40.1120">
    <property type="entry name" value="Carboxypeptidase-like, regulatory domain"/>
    <property type="match status" value="1"/>
</dbReference>
<keyword evidence="8" id="KW-0456">Lyase</keyword>
<dbReference type="STRING" id="680198.SCAB_88501"/>
<evidence type="ECO:0000259" key="12">
    <source>
        <dbReference type="Pfam" id="PF14686"/>
    </source>
</evidence>
<evidence type="ECO:0000256" key="7">
    <source>
        <dbReference type="ARBA" id="ARBA00023157"/>
    </source>
</evidence>
<dbReference type="CAZy" id="PL4">
    <property type="family name" value="Polysaccharide Lyase Family 4"/>
</dbReference>
<evidence type="ECO:0000256" key="5">
    <source>
        <dbReference type="ARBA" id="ARBA00022525"/>
    </source>
</evidence>
<dbReference type="AlphaFoldDB" id="C9Z6B6"/>
<proteinExistence type="inferred from homology"/>
<keyword evidence="9" id="KW-0961">Cell wall biogenesis/degradation</keyword>
<comment type="similarity">
    <text evidence="3">Belongs to the polysaccharide lyase 4 family.</text>
</comment>
<dbReference type="EMBL" id="FN554889">
    <property type="protein sequence ID" value="CBG75786.1"/>
    <property type="molecule type" value="Genomic_DNA"/>
</dbReference>
<accession>C9Z6B6</accession>
<dbReference type="InterPro" id="IPR014718">
    <property type="entry name" value="GH-type_carb-bd"/>
</dbReference>
<evidence type="ECO:0000259" key="11">
    <source>
        <dbReference type="Pfam" id="PF14683"/>
    </source>
</evidence>
<dbReference type="GO" id="GO:0071555">
    <property type="term" value="P:cell wall organization"/>
    <property type="evidence" value="ECO:0007669"/>
    <property type="project" value="UniProtKB-KW"/>
</dbReference>
<dbReference type="Proteomes" id="UP000001444">
    <property type="component" value="Chromosome"/>
</dbReference>
<dbReference type="GO" id="GO:0005576">
    <property type="term" value="C:extracellular region"/>
    <property type="evidence" value="ECO:0007669"/>
    <property type="project" value="UniProtKB-SubCell"/>
</dbReference>
<dbReference type="SUPFAM" id="SSF74650">
    <property type="entry name" value="Galactose mutarotase-like"/>
    <property type="match status" value="1"/>
</dbReference>
<dbReference type="CDD" id="cd10316">
    <property type="entry name" value="RGL4_M"/>
    <property type="match status" value="1"/>
</dbReference>
<dbReference type="InterPro" id="IPR006311">
    <property type="entry name" value="TAT_signal"/>
</dbReference>
<dbReference type="Gene3D" id="2.60.120.260">
    <property type="entry name" value="Galactose-binding domain-like"/>
    <property type="match status" value="1"/>
</dbReference>
<dbReference type="InterPro" id="IPR008979">
    <property type="entry name" value="Galactose-bd-like_sf"/>
</dbReference>
<dbReference type="InterPro" id="IPR029411">
    <property type="entry name" value="RG-lyase_III"/>
</dbReference>
<dbReference type="HOGENOM" id="CLU_037882_1_1_11"/>
<dbReference type="Pfam" id="PF09284">
    <property type="entry name" value="RhgB_N"/>
    <property type="match status" value="1"/>
</dbReference>
<dbReference type="GO" id="GO:0045490">
    <property type="term" value="P:pectin catabolic process"/>
    <property type="evidence" value="ECO:0007669"/>
    <property type="project" value="TreeGrafter"/>
</dbReference>
<dbReference type="PANTHER" id="PTHR36574:SF1">
    <property type="entry name" value="RHAMNOGALACTURONATE LYASE-RELATED"/>
    <property type="match status" value="1"/>
</dbReference>
<evidence type="ECO:0000313" key="14">
    <source>
        <dbReference type="Proteomes" id="UP000001444"/>
    </source>
</evidence>
<dbReference type="CDD" id="cd10317">
    <property type="entry name" value="RGL4_C"/>
    <property type="match status" value="1"/>
</dbReference>